<sequence>MRDDRSVHISGGTVSGGQINTGDHVTMNQAGQDTAPELAAALDRVAELLARHAAELPEAARAGRDLRDLREEVESADPDLPRRNGALARLTQRVTVVTPLLEAVETVRNLLG</sequence>
<feature type="region of interest" description="Disordered" evidence="1">
    <location>
        <begin position="1"/>
        <end position="32"/>
    </location>
</feature>
<comment type="caution">
    <text evidence="2">The sequence shown here is derived from an EMBL/GenBank/DDBJ whole genome shotgun (WGS) entry which is preliminary data.</text>
</comment>
<dbReference type="InterPro" id="IPR045999">
    <property type="entry name" value="DUF5955"/>
</dbReference>
<gene>
    <name evidence="2" type="ORF">EDD29_0166</name>
</gene>
<evidence type="ECO:0000313" key="2">
    <source>
        <dbReference type="EMBL" id="ROO82684.1"/>
    </source>
</evidence>
<dbReference type="RefSeq" id="WP_123661676.1">
    <property type="nucleotide sequence ID" value="NZ_RJKE01000001.1"/>
</dbReference>
<dbReference type="Pfam" id="PF19380">
    <property type="entry name" value="DUF5955"/>
    <property type="match status" value="1"/>
</dbReference>
<organism evidence="2 3">
    <name type="scientific">Actinocorallia herbida</name>
    <dbReference type="NCBI Taxonomy" id="58109"/>
    <lineage>
        <taxon>Bacteria</taxon>
        <taxon>Bacillati</taxon>
        <taxon>Actinomycetota</taxon>
        <taxon>Actinomycetes</taxon>
        <taxon>Streptosporangiales</taxon>
        <taxon>Thermomonosporaceae</taxon>
        <taxon>Actinocorallia</taxon>
    </lineage>
</organism>
<evidence type="ECO:0000313" key="3">
    <source>
        <dbReference type="Proteomes" id="UP000272400"/>
    </source>
</evidence>
<dbReference type="AlphaFoldDB" id="A0A3N1CNF1"/>
<evidence type="ECO:0000256" key="1">
    <source>
        <dbReference type="SAM" id="MobiDB-lite"/>
    </source>
</evidence>
<keyword evidence="3" id="KW-1185">Reference proteome</keyword>
<accession>A0A3N1CNF1</accession>
<protein>
    <submittedName>
        <fullName evidence="2">Uncharacterized protein</fullName>
    </submittedName>
</protein>
<reference evidence="2 3" key="1">
    <citation type="submission" date="2018-11" db="EMBL/GenBank/DDBJ databases">
        <title>Sequencing the genomes of 1000 actinobacteria strains.</title>
        <authorList>
            <person name="Klenk H.-P."/>
        </authorList>
    </citation>
    <scope>NUCLEOTIDE SEQUENCE [LARGE SCALE GENOMIC DNA]</scope>
    <source>
        <strain evidence="2 3">DSM 44254</strain>
    </source>
</reference>
<feature type="compositionally biased region" description="Polar residues" evidence="1">
    <location>
        <begin position="16"/>
        <end position="32"/>
    </location>
</feature>
<proteinExistence type="predicted"/>
<dbReference type="Proteomes" id="UP000272400">
    <property type="component" value="Unassembled WGS sequence"/>
</dbReference>
<name>A0A3N1CNF1_9ACTN</name>
<dbReference type="EMBL" id="RJKE01000001">
    <property type="protein sequence ID" value="ROO82684.1"/>
    <property type="molecule type" value="Genomic_DNA"/>
</dbReference>